<dbReference type="RefSeq" id="WP_191283113.1">
    <property type="nucleotide sequence ID" value="NZ_BNAI01000003.1"/>
</dbReference>
<proteinExistence type="predicted"/>
<dbReference type="EMBL" id="BNAI01000003">
    <property type="protein sequence ID" value="GHF17220.1"/>
    <property type="molecule type" value="Genomic_DNA"/>
</dbReference>
<comment type="caution">
    <text evidence="1">The sequence shown here is derived from an EMBL/GenBank/DDBJ whole genome shotgun (WGS) entry which is preliminary data.</text>
</comment>
<accession>A0A8J3M4L6</accession>
<sequence length="218" mass="23390">MSTIEIHTVPDGMPRLSRGRHRSAKTGACFMEFASYLAGEQWSDSPQCTDPLLAHLARAVNDQLSDARRDEIARDIPRVIGLRGDHRVFAPVIAVRAAAAALPVASAGRQKALAGALLALPGLLPADAASRVQHTARLALDAAPHAEQWAREHLRRQPVRERDLRRSGCAAAISLAVTGIAEACIDDPESLLIHLLRDAISDAERLLAPARVPDLVAV</sequence>
<dbReference type="AlphaFoldDB" id="A0A8J3M4L6"/>
<evidence type="ECO:0000313" key="2">
    <source>
        <dbReference type="Proteomes" id="UP000617531"/>
    </source>
</evidence>
<dbReference type="Proteomes" id="UP000617531">
    <property type="component" value="Unassembled WGS sequence"/>
</dbReference>
<name>A0A8J3M4L6_9MICO</name>
<gene>
    <name evidence="1" type="ORF">GCM10011600_17490</name>
</gene>
<evidence type="ECO:0000313" key="1">
    <source>
        <dbReference type="EMBL" id="GHF17220.1"/>
    </source>
</evidence>
<reference evidence="1" key="2">
    <citation type="submission" date="2020-09" db="EMBL/GenBank/DDBJ databases">
        <authorList>
            <person name="Sun Q."/>
            <person name="Zhou Y."/>
        </authorList>
    </citation>
    <scope>NUCLEOTIDE SEQUENCE</scope>
    <source>
        <strain evidence="1">CGMCC 1.16548</strain>
    </source>
</reference>
<keyword evidence="2" id="KW-1185">Reference proteome</keyword>
<organism evidence="1 2">
    <name type="scientific">Pseudolysinimonas yzui</name>
    <dbReference type="NCBI Taxonomy" id="2708254"/>
    <lineage>
        <taxon>Bacteria</taxon>
        <taxon>Bacillati</taxon>
        <taxon>Actinomycetota</taxon>
        <taxon>Actinomycetes</taxon>
        <taxon>Micrococcales</taxon>
        <taxon>Microbacteriaceae</taxon>
        <taxon>Pseudolysinimonas</taxon>
    </lineage>
</organism>
<protein>
    <submittedName>
        <fullName evidence="1">Uncharacterized protein</fullName>
    </submittedName>
</protein>
<reference evidence="1" key="1">
    <citation type="journal article" date="2014" name="Int. J. Syst. Evol. Microbiol.">
        <title>Complete genome sequence of Corynebacterium casei LMG S-19264T (=DSM 44701T), isolated from a smear-ripened cheese.</title>
        <authorList>
            <consortium name="US DOE Joint Genome Institute (JGI-PGF)"/>
            <person name="Walter F."/>
            <person name="Albersmeier A."/>
            <person name="Kalinowski J."/>
            <person name="Ruckert C."/>
        </authorList>
    </citation>
    <scope>NUCLEOTIDE SEQUENCE</scope>
    <source>
        <strain evidence="1">CGMCC 1.16548</strain>
    </source>
</reference>